<organism evidence="1 2">
    <name type="scientific">Puccinia triticina</name>
    <dbReference type="NCBI Taxonomy" id="208348"/>
    <lineage>
        <taxon>Eukaryota</taxon>
        <taxon>Fungi</taxon>
        <taxon>Dikarya</taxon>
        <taxon>Basidiomycota</taxon>
        <taxon>Pucciniomycotina</taxon>
        <taxon>Pucciniomycetes</taxon>
        <taxon>Pucciniales</taxon>
        <taxon>Pucciniaceae</taxon>
        <taxon>Puccinia</taxon>
    </lineage>
</organism>
<evidence type="ECO:0000313" key="1">
    <source>
        <dbReference type="EMBL" id="WAQ91493.1"/>
    </source>
</evidence>
<dbReference type="RefSeq" id="XP_053027048.1">
    <property type="nucleotide sequence ID" value="XM_053163086.1"/>
</dbReference>
<dbReference type="EMBL" id="CP110434">
    <property type="protein sequence ID" value="WAQ91493.1"/>
    <property type="molecule type" value="Genomic_DNA"/>
</dbReference>
<keyword evidence="2" id="KW-1185">Reference proteome</keyword>
<name>A0ABY7D1N7_9BASI</name>
<accession>A0ABY7D1N7</accession>
<reference evidence="1" key="1">
    <citation type="submission" date="2022-10" db="EMBL/GenBank/DDBJ databases">
        <title>Puccinia triticina Genome sequencing and assembly.</title>
        <authorList>
            <person name="Li C."/>
        </authorList>
    </citation>
    <scope>NUCLEOTIDE SEQUENCE</scope>
    <source>
        <strain evidence="1">Pt15</strain>
    </source>
</reference>
<protein>
    <submittedName>
        <fullName evidence="1">Uncharacterized protein</fullName>
    </submittedName>
</protein>
<sequence>MAPPAARRLAGPQALFLRVRTLLRTNQAAQAAQLATADLARHTRSGSTHDGWLWRTAGLFRSYDQPHLALRLFARLQRRLPAPTHARVAALQAASQLVWNDPRPEPQRPPDPGHHAQHAHLAHSLLELASHHLRGASTPRTTAPTPNTRVLEVVLANILKLGDMDWIVSILRDFYPRYTHQLGLHLYPPSSSGSETLPSEGPLAPDELPSGRLVKFLVTGYMACKDLRRAYGVVCFHRRAVEQAGASEAREVTAEVTFLRGVSRTTQGGLARRMGMVAGVLESLGRRGGVELDSYALDGLLEMRYRMRAGWGFRRPQQCLLLARDYAAVWVLLARPTVLLADLRVCFAADTDAVHRSLQWPAELAAVARWIAAETQSLDPPFVRAAALSHFSLEFLRKAAAVAQLDLIAYGIAPPDAGHSLDQ</sequence>
<gene>
    <name evidence="1" type="ORF">PtA15_14A377</name>
</gene>
<proteinExistence type="predicted"/>
<dbReference type="GeneID" id="77803981"/>
<evidence type="ECO:0000313" key="2">
    <source>
        <dbReference type="Proteomes" id="UP001164743"/>
    </source>
</evidence>
<dbReference type="Proteomes" id="UP001164743">
    <property type="component" value="Chromosome 14A"/>
</dbReference>